<sequence length="78" mass="8756">MHPTPLAPPAGGEPTGSCPKEIYRSIFVPTLTYGHELWVMTERTRSRVQAAEMSFLRRVAGLSLRDRVRSSAIRRSSE</sequence>
<keyword evidence="2" id="KW-1185">Reference proteome</keyword>
<comment type="caution">
    <text evidence="1">The sequence shown here is derived from an EMBL/GenBank/DDBJ whole genome shotgun (WGS) entry which is preliminary data.</text>
</comment>
<evidence type="ECO:0000313" key="2">
    <source>
        <dbReference type="Proteomes" id="UP000324091"/>
    </source>
</evidence>
<proteinExistence type="predicted"/>
<reference evidence="1 2" key="1">
    <citation type="submission" date="2019-04" db="EMBL/GenBank/DDBJ databases">
        <title>Chromosome genome assembly for Takifugu flavidus.</title>
        <authorList>
            <person name="Xiao S."/>
        </authorList>
    </citation>
    <scope>NUCLEOTIDE SEQUENCE [LARGE SCALE GENOMIC DNA]</scope>
    <source>
        <strain evidence="1">HTHZ2018</strain>
        <tissue evidence="1">Muscle</tissue>
    </source>
</reference>
<accession>A0A5C6PP63</accession>
<dbReference type="AlphaFoldDB" id="A0A5C6PP63"/>
<organism evidence="1 2">
    <name type="scientific">Takifugu flavidus</name>
    <name type="common">sansaifugu</name>
    <dbReference type="NCBI Taxonomy" id="433684"/>
    <lineage>
        <taxon>Eukaryota</taxon>
        <taxon>Metazoa</taxon>
        <taxon>Chordata</taxon>
        <taxon>Craniata</taxon>
        <taxon>Vertebrata</taxon>
        <taxon>Euteleostomi</taxon>
        <taxon>Actinopterygii</taxon>
        <taxon>Neopterygii</taxon>
        <taxon>Teleostei</taxon>
        <taxon>Neoteleostei</taxon>
        <taxon>Acanthomorphata</taxon>
        <taxon>Eupercaria</taxon>
        <taxon>Tetraodontiformes</taxon>
        <taxon>Tetradontoidea</taxon>
        <taxon>Tetraodontidae</taxon>
        <taxon>Takifugu</taxon>
    </lineage>
</organism>
<dbReference type="EMBL" id="RHFK02000001">
    <property type="protein sequence ID" value="TWW80631.1"/>
    <property type="molecule type" value="Genomic_DNA"/>
</dbReference>
<name>A0A5C6PP63_9TELE</name>
<protein>
    <submittedName>
        <fullName evidence="1">Uncharacterized protein</fullName>
    </submittedName>
</protein>
<gene>
    <name evidence="1" type="ORF">D4764_01G0004460</name>
</gene>
<evidence type="ECO:0000313" key="1">
    <source>
        <dbReference type="EMBL" id="TWW80631.1"/>
    </source>
</evidence>
<dbReference type="Proteomes" id="UP000324091">
    <property type="component" value="Chromosome 1"/>
</dbReference>